<evidence type="ECO:0000256" key="5">
    <source>
        <dbReference type="ARBA" id="ARBA00015162"/>
    </source>
</evidence>
<evidence type="ECO:0000256" key="4">
    <source>
        <dbReference type="ARBA" id="ARBA00009461"/>
    </source>
</evidence>
<keyword evidence="11" id="KW-1185">Reference proteome</keyword>
<dbReference type="PANTHER" id="PTHR41391:SF1">
    <property type="entry name" value="RESTRICTION OF TELOMERE CAPPING PROTEIN 4"/>
    <property type="match status" value="1"/>
</dbReference>
<dbReference type="InterPro" id="IPR039024">
    <property type="entry name" value="RTC4"/>
</dbReference>
<comment type="function">
    <text evidence="1">May be involved in a process influencing telomere capping.</text>
</comment>
<keyword evidence="7" id="KW-0539">Nucleus</keyword>
<reference evidence="10" key="2">
    <citation type="submission" date="2023-05" db="EMBL/GenBank/DDBJ databases">
        <authorList>
            <consortium name="Lawrence Berkeley National Laboratory"/>
            <person name="Steindorff A."/>
            <person name="Hensen N."/>
            <person name="Bonometti L."/>
            <person name="Westerberg I."/>
            <person name="Brannstrom I.O."/>
            <person name="Guillou S."/>
            <person name="Cros-Aarteil S."/>
            <person name="Calhoun S."/>
            <person name="Haridas S."/>
            <person name="Kuo A."/>
            <person name="Mondo S."/>
            <person name="Pangilinan J."/>
            <person name="Riley R."/>
            <person name="Labutti K."/>
            <person name="Andreopoulos B."/>
            <person name="Lipzen A."/>
            <person name="Chen C."/>
            <person name="Yanf M."/>
            <person name="Daum C."/>
            <person name="Ng V."/>
            <person name="Clum A."/>
            <person name="Ohm R."/>
            <person name="Martin F."/>
            <person name="Silar P."/>
            <person name="Natvig D."/>
            <person name="Lalanne C."/>
            <person name="Gautier V."/>
            <person name="Ament-Velasquez S.L."/>
            <person name="Kruys A."/>
            <person name="Hutchinson M.I."/>
            <person name="Powell A.J."/>
            <person name="Barry K."/>
            <person name="Miller A.N."/>
            <person name="Grigoriev I.V."/>
            <person name="Debuchy R."/>
            <person name="Gladieux P."/>
            <person name="Thoren M.H."/>
            <person name="Johannesson H."/>
        </authorList>
    </citation>
    <scope>NUCLEOTIDE SEQUENCE</scope>
    <source>
        <strain evidence="10">CBS 508.74</strain>
    </source>
</reference>
<protein>
    <recommendedName>
        <fullName evidence="5">Restriction of telomere capping protein 4</fullName>
    </recommendedName>
</protein>
<evidence type="ECO:0000259" key="9">
    <source>
        <dbReference type="SMART" id="SM01312"/>
    </source>
</evidence>
<comment type="subcellular location">
    <subcellularLocation>
        <location evidence="3">Cytoplasm</location>
    </subcellularLocation>
    <subcellularLocation>
        <location evidence="2">Nucleus</location>
    </subcellularLocation>
</comment>
<evidence type="ECO:0000256" key="6">
    <source>
        <dbReference type="ARBA" id="ARBA00022490"/>
    </source>
</evidence>
<dbReference type="GO" id="GO:0005634">
    <property type="term" value="C:nucleus"/>
    <property type="evidence" value="ECO:0007669"/>
    <property type="project" value="UniProtKB-SubCell"/>
</dbReference>
<dbReference type="GeneID" id="89938395"/>
<dbReference type="SMART" id="SM01312">
    <property type="entry name" value="RTC4"/>
    <property type="match status" value="1"/>
</dbReference>
<feature type="compositionally biased region" description="Basic and acidic residues" evidence="8">
    <location>
        <begin position="116"/>
        <end position="129"/>
    </location>
</feature>
<feature type="compositionally biased region" description="Basic and acidic residues" evidence="8">
    <location>
        <begin position="59"/>
        <end position="86"/>
    </location>
</feature>
<evidence type="ECO:0000256" key="7">
    <source>
        <dbReference type="ARBA" id="ARBA00023242"/>
    </source>
</evidence>
<feature type="compositionally biased region" description="Polar residues" evidence="8">
    <location>
        <begin position="299"/>
        <end position="311"/>
    </location>
</feature>
<feature type="domain" description="Restriction of telomere capping protein 4 C-terminal" evidence="9">
    <location>
        <begin position="403"/>
        <end position="520"/>
    </location>
</feature>
<comment type="similarity">
    <text evidence="4">Belongs to the RTC4 family.</text>
</comment>
<comment type="caution">
    <text evidence="10">The sequence shown here is derived from an EMBL/GenBank/DDBJ whole genome shotgun (WGS) entry which is preliminary data.</text>
</comment>
<dbReference type="Proteomes" id="UP001302812">
    <property type="component" value="Unassembled WGS sequence"/>
</dbReference>
<feature type="compositionally biased region" description="Low complexity" evidence="8">
    <location>
        <begin position="312"/>
        <end position="327"/>
    </location>
</feature>
<keyword evidence="6" id="KW-0963">Cytoplasm</keyword>
<evidence type="ECO:0000256" key="8">
    <source>
        <dbReference type="SAM" id="MobiDB-lite"/>
    </source>
</evidence>
<dbReference type="GO" id="GO:0005737">
    <property type="term" value="C:cytoplasm"/>
    <property type="evidence" value="ECO:0007669"/>
    <property type="project" value="UniProtKB-SubCell"/>
</dbReference>
<dbReference type="InterPro" id="IPR028094">
    <property type="entry name" value="RTC4_C"/>
</dbReference>
<feature type="region of interest" description="Disordered" evidence="8">
    <location>
        <begin position="1"/>
        <end position="270"/>
    </location>
</feature>
<evidence type="ECO:0000256" key="3">
    <source>
        <dbReference type="ARBA" id="ARBA00004496"/>
    </source>
</evidence>
<dbReference type="EMBL" id="MU853333">
    <property type="protein sequence ID" value="KAK4116232.1"/>
    <property type="molecule type" value="Genomic_DNA"/>
</dbReference>
<evidence type="ECO:0000256" key="2">
    <source>
        <dbReference type="ARBA" id="ARBA00004123"/>
    </source>
</evidence>
<proteinExistence type="inferred from homology"/>
<dbReference type="RefSeq" id="XP_064673802.1">
    <property type="nucleotide sequence ID" value="XM_064814270.1"/>
</dbReference>
<evidence type="ECO:0000256" key="1">
    <source>
        <dbReference type="ARBA" id="ARBA00002738"/>
    </source>
</evidence>
<evidence type="ECO:0000313" key="11">
    <source>
        <dbReference type="Proteomes" id="UP001302812"/>
    </source>
</evidence>
<feature type="compositionally biased region" description="Basic and acidic residues" evidence="8">
    <location>
        <begin position="188"/>
        <end position="211"/>
    </location>
</feature>
<feature type="region of interest" description="Disordered" evidence="8">
    <location>
        <begin position="291"/>
        <end position="330"/>
    </location>
</feature>
<organism evidence="10 11">
    <name type="scientific">Canariomyces notabilis</name>
    <dbReference type="NCBI Taxonomy" id="2074819"/>
    <lineage>
        <taxon>Eukaryota</taxon>
        <taxon>Fungi</taxon>
        <taxon>Dikarya</taxon>
        <taxon>Ascomycota</taxon>
        <taxon>Pezizomycotina</taxon>
        <taxon>Sordariomycetes</taxon>
        <taxon>Sordariomycetidae</taxon>
        <taxon>Sordariales</taxon>
        <taxon>Chaetomiaceae</taxon>
        <taxon>Canariomyces</taxon>
    </lineage>
</organism>
<dbReference type="AlphaFoldDB" id="A0AAN6TKM4"/>
<reference evidence="10" key="1">
    <citation type="journal article" date="2023" name="Mol. Phylogenet. Evol.">
        <title>Genome-scale phylogeny and comparative genomics of the fungal order Sordariales.</title>
        <authorList>
            <person name="Hensen N."/>
            <person name="Bonometti L."/>
            <person name="Westerberg I."/>
            <person name="Brannstrom I.O."/>
            <person name="Guillou S."/>
            <person name="Cros-Aarteil S."/>
            <person name="Calhoun S."/>
            <person name="Haridas S."/>
            <person name="Kuo A."/>
            <person name="Mondo S."/>
            <person name="Pangilinan J."/>
            <person name="Riley R."/>
            <person name="LaButti K."/>
            <person name="Andreopoulos B."/>
            <person name="Lipzen A."/>
            <person name="Chen C."/>
            <person name="Yan M."/>
            <person name="Daum C."/>
            <person name="Ng V."/>
            <person name="Clum A."/>
            <person name="Steindorff A."/>
            <person name="Ohm R.A."/>
            <person name="Martin F."/>
            <person name="Silar P."/>
            <person name="Natvig D.O."/>
            <person name="Lalanne C."/>
            <person name="Gautier V."/>
            <person name="Ament-Velasquez S.L."/>
            <person name="Kruys A."/>
            <person name="Hutchinson M.I."/>
            <person name="Powell A.J."/>
            <person name="Barry K."/>
            <person name="Miller A.N."/>
            <person name="Grigoriev I.V."/>
            <person name="Debuchy R."/>
            <person name="Gladieux P."/>
            <person name="Hiltunen Thoren M."/>
            <person name="Johannesson H."/>
        </authorList>
    </citation>
    <scope>NUCLEOTIDE SEQUENCE</scope>
    <source>
        <strain evidence="10">CBS 508.74</strain>
    </source>
</reference>
<gene>
    <name evidence="10" type="ORF">N656DRAFT_774441</name>
</gene>
<name>A0AAN6TKM4_9PEZI</name>
<dbReference type="Pfam" id="PF14474">
    <property type="entry name" value="RTC4"/>
    <property type="match status" value="1"/>
</dbReference>
<feature type="compositionally biased region" description="Polar residues" evidence="8">
    <location>
        <begin position="132"/>
        <end position="150"/>
    </location>
</feature>
<dbReference type="PANTHER" id="PTHR41391">
    <property type="entry name" value="RESTRICTION OF TELOMERE CAPPING PROTEIN 4"/>
    <property type="match status" value="1"/>
</dbReference>
<sequence length="539" mass="60344">MPSKHRVGLSKYQEVPPLLRKVGKPAVPANEELMADTPPDAPPRSSSDSESDDGLPNRGDIKPTRFPETQPERSRPVQDLHGEESSKNAPSVVSRSKATRASTRRRRMNEPSSSPKETDRQTEAEKGDDVPSSPTAKNLKRSSPNENVSGDQLFDDQIFPQQKKPPLSKYKYTSKKAFVGRSGKNNLSRRDFKPPPDDLKREADSPERKEFQMPSSPLRAGQGPVSPGKTFKAIPDSDISVKSSPVRKKRLKMPKEKSRLLEDRDSPEFSQMPVFKMPEEEEPGLFDIDEGRDLDQAMSPPTGNASNASNFLETSSSPLSEPLSSPREPAPVCPLCNTEIEMKDLEAFRLKFPRMTVSNMQRFCQIHKKKSAREQWLSRGYPDILWSQLEGRIAKRYGLLRKILEGERHSHFADRFREQIESGKNRTLLRSDANLTPGYYGIRGLRAMSENLIGEFSALLRKRSVQDRLVSARGHTAYLQAVLVPELAVQLIMEDMNVGEEEARRILAESGSIGELLNDEIADVVEEDSDGGLAAGRME</sequence>
<feature type="compositionally biased region" description="Basic and acidic residues" evidence="8">
    <location>
        <begin position="253"/>
        <end position="267"/>
    </location>
</feature>
<evidence type="ECO:0000313" key="10">
    <source>
        <dbReference type="EMBL" id="KAK4116232.1"/>
    </source>
</evidence>
<accession>A0AAN6TKM4</accession>